<dbReference type="Proteomes" id="UP000035681">
    <property type="component" value="Unplaced"/>
</dbReference>
<evidence type="ECO:0000256" key="1">
    <source>
        <dbReference type="SAM" id="SignalP"/>
    </source>
</evidence>
<feature type="signal peptide" evidence="1">
    <location>
        <begin position="1"/>
        <end position="24"/>
    </location>
</feature>
<keyword evidence="1" id="KW-0732">Signal</keyword>
<dbReference type="WBParaSite" id="SSTP_0000265500.1">
    <property type="protein sequence ID" value="SSTP_0000265500.1"/>
    <property type="gene ID" value="SSTP_0000265500"/>
</dbReference>
<keyword evidence="2" id="KW-1185">Reference proteome</keyword>
<evidence type="ECO:0000313" key="3">
    <source>
        <dbReference type="WBParaSite" id="SSTP_0000265500.1"/>
    </source>
</evidence>
<dbReference type="WBParaSite" id="TCONS_00014868.p1">
    <property type="protein sequence ID" value="TCONS_00014868.p1"/>
    <property type="gene ID" value="XLOC_010079"/>
</dbReference>
<organism evidence="3">
    <name type="scientific">Strongyloides stercoralis</name>
    <name type="common">Threadworm</name>
    <dbReference type="NCBI Taxonomy" id="6248"/>
    <lineage>
        <taxon>Eukaryota</taxon>
        <taxon>Metazoa</taxon>
        <taxon>Ecdysozoa</taxon>
        <taxon>Nematoda</taxon>
        <taxon>Chromadorea</taxon>
        <taxon>Rhabditida</taxon>
        <taxon>Tylenchina</taxon>
        <taxon>Panagrolaimomorpha</taxon>
        <taxon>Strongyloidoidea</taxon>
        <taxon>Strongyloididae</taxon>
        <taxon>Strongyloides</taxon>
    </lineage>
</organism>
<dbReference type="AlphaFoldDB" id="A0A0K0DZJ3"/>
<evidence type="ECO:0000313" key="2">
    <source>
        <dbReference type="Proteomes" id="UP000035681"/>
    </source>
</evidence>
<accession>A0A0K0DZJ3</accession>
<feature type="chain" id="PRO_5005327288" evidence="1">
    <location>
        <begin position="25"/>
        <end position="369"/>
    </location>
</feature>
<protein>
    <submittedName>
        <fullName evidence="3">Fam-b protein</fullName>
    </submittedName>
</protein>
<name>A0A0K0DZJ3_STRER</name>
<sequence length="369" mass="42766">MCFRYTFSFKIFILTIFICHLTFQNNDKYYLNKSSSIQYRVKKSNDAITNLLKDAENFFDEENSGEYDENYIDNNMNLTELTTEKETVQIKNNILTTILPISNFTNLLEDDENLFDKNYTEKYDENYIDNDMNLTELTTEKETVQIKNDILTTILPISNFTNLLEDDENLFDKNYTEKYDENLIDNDMNLTKLTIEKETVQIKDAISTTILPISNFTNLLEDEENLFDKNYTDNDVNLTELTTEKEALQVENDISTTNLPTTTFDISNPFIILTTVESPNSTIIETASTSINIPITTSTLTYKKLISNEKSKIIVPSRAYSIYQKVLEEMKGNTPKPIPDTLKQVHNYPEIIINNTLKFQKSFEDLTIA</sequence>
<proteinExistence type="predicted"/>
<reference evidence="3" key="1">
    <citation type="submission" date="2015-08" db="UniProtKB">
        <authorList>
            <consortium name="WormBaseParasite"/>
        </authorList>
    </citation>
    <scope>IDENTIFICATION</scope>
</reference>